<dbReference type="EMBL" id="SEOQ01000125">
    <property type="protein sequence ID" value="TFY69885.1"/>
    <property type="molecule type" value="Genomic_DNA"/>
</dbReference>
<dbReference type="Proteomes" id="UP000298327">
    <property type="component" value="Unassembled WGS sequence"/>
</dbReference>
<reference evidence="1 2" key="1">
    <citation type="submission" date="2019-02" db="EMBL/GenBank/DDBJ databases">
        <title>Genome sequencing of the rare red list fungi Dentipellis fragilis.</title>
        <authorList>
            <person name="Buettner E."/>
            <person name="Kellner H."/>
        </authorList>
    </citation>
    <scope>NUCLEOTIDE SEQUENCE [LARGE SCALE GENOMIC DNA]</scope>
    <source>
        <strain evidence="1 2">DSM 105465</strain>
    </source>
</reference>
<protein>
    <submittedName>
        <fullName evidence="1">Uncharacterized protein</fullName>
    </submittedName>
</protein>
<evidence type="ECO:0000313" key="2">
    <source>
        <dbReference type="Proteomes" id="UP000298327"/>
    </source>
</evidence>
<evidence type="ECO:0000313" key="1">
    <source>
        <dbReference type="EMBL" id="TFY69885.1"/>
    </source>
</evidence>
<keyword evidence="2" id="KW-1185">Reference proteome</keyword>
<dbReference type="AlphaFoldDB" id="A0A4Y9Z597"/>
<accession>A0A4Y9Z597</accession>
<comment type="caution">
    <text evidence="1">The sequence shown here is derived from an EMBL/GenBank/DDBJ whole genome shotgun (WGS) entry which is preliminary data.</text>
</comment>
<proteinExistence type="predicted"/>
<name>A0A4Y9Z597_9AGAM</name>
<gene>
    <name evidence="1" type="ORF">EVG20_g2954</name>
</gene>
<sequence>MAAATSHILAEPHDTSNTVILHDKSQYCGTGDDVTIGSRIHYNRVYTVCRFPAEILEYIFLTTIADQPSTIPPNISPEFTTRQPWLALLTHVCTRWRAICLEAPRLWTRTCISDYLSKKWRIVFMRRSGSVPLHIRLSGSRSDTIQEEILSHLHRVQVLHLADLFNNARHFVERLWTQSAPVLTELHLGFVFLHAGRSPFTWPTSIHDFAPRLQVLTIYSVSGRYTLPCLFAAENLTHFDVDLKLDLSKALKCLHRNSQISFFRTSTFDSTAGVHTAPHSPPSTEPAIIILPQLRTLVIRLESDSFSHKLAFLQHIKARSLRRLIMTPLHEDLESAWPVPVDDVGTRVNLVKLIAPHLSTMRDNIGPLRSFSLTIQSGEGISFLGSVDLPLRWEAMGHRVVAMHEEDLPQILLQTDWNNTEPASETVRFVRTACHLWPLSDVRVLSMDALDVSVSTDEWRAILGPQFSRVTELHFFNTLPSLSLLRACTPGDPSTFLDVHVTQMDPFIFPLLTKIVIDYPGALMAPVDTLVEHHIYAAILALAISRGQHNSPVAFELHGCKGLALPIAALQGVAEVSVLEGRAFN</sequence>
<dbReference type="OrthoDB" id="3365698at2759"/>
<organism evidence="1 2">
    <name type="scientific">Dentipellis fragilis</name>
    <dbReference type="NCBI Taxonomy" id="205917"/>
    <lineage>
        <taxon>Eukaryota</taxon>
        <taxon>Fungi</taxon>
        <taxon>Dikarya</taxon>
        <taxon>Basidiomycota</taxon>
        <taxon>Agaricomycotina</taxon>
        <taxon>Agaricomycetes</taxon>
        <taxon>Russulales</taxon>
        <taxon>Hericiaceae</taxon>
        <taxon>Dentipellis</taxon>
    </lineage>
</organism>